<dbReference type="GO" id="GO:0005992">
    <property type="term" value="P:trehalose biosynthetic process"/>
    <property type="evidence" value="ECO:0007669"/>
    <property type="project" value="InterPro"/>
</dbReference>
<dbReference type="Proteomes" id="UP000054007">
    <property type="component" value="Unassembled WGS sequence"/>
</dbReference>
<dbReference type="InterPro" id="IPR001830">
    <property type="entry name" value="Glyco_trans_20"/>
</dbReference>
<feature type="region of interest" description="Disordered" evidence="2">
    <location>
        <begin position="113"/>
        <end position="166"/>
    </location>
</feature>
<dbReference type="OrthoDB" id="755951at2759"/>
<dbReference type="Gene3D" id="3.40.50.2000">
    <property type="entry name" value="Glycogen Phosphorylase B"/>
    <property type="match status" value="2"/>
</dbReference>
<dbReference type="PANTHER" id="PTHR10788">
    <property type="entry name" value="TREHALOSE-6-PHOSPHATE SYNTHASE"/>
    <property type="match status" value="1"/>
</dbReference>
<accession>A0A0D7BIK1</accession>
<evidence type="ECO:0000313" key="4">
    <source>
        <dbReference type="Proteomes" id="UP000054007"/>
    </source>
</evidence>
<dbReference type="Gene3D" id="3.30.70.1020">
    <property type="entry name" value="Trehalose-6-phosphate phosphatase related protein, domain 2"/>
    <property type="match status" value="1"/>
</dbReference>
<comment type="similarity">
    <text evidence="1">In the N-terminal section; belongs to the glycosyltransferase 20 family.</text>
</comment>
<protein>
    <submittedName>
        <fullName evidence="3">Glycosyltransferase family 20 protein</fullName>
    </submittedName>
</protein>
<dbReference type="STRING" id="1314674.A0A0D7BIK1"/>
<feature type="compositionally biased region" description="Basic residues" evidence="2">
    <location>
        <begin position="147"/>
        <end position="162"/>
    </location>
</feature>
<dbReference type="Pfam" id="PF02358">
    <property type="entry name" value="Trehalose_PPase"/>
    <property type="match status" value="1"/>
</dbReference>
<dbReference type="InterPro" id="IPR023214">
    <property type="entry name" value="HAD_sf"/>
</dbReference>
<dbReference type="Pfam" id="PF00982">
    <property type="entry name" value="Glyco_transf_20"/>
    <property type="match status" value="1"/>
</dbReference>
<keyword evidence="4" id="KW-1185">Reference proteome</keyword>
<dbReference type="GO" id="GO:0003825">
    <property type="term" value="F:alpha,alpha-trehalose-phosphate synthase (UDP-forming) activity"/>
    <property type="evidence" value="ECO:0007669"/>
    <property type="project" value="TreeGrafter"/>
</dbReference>
<dbReference type="CDD" id="cd03788">
    <property type="entry name" value="GT20_TPS"/>
    <property type="match status" value="1"/>
</dbReference>
<dbReference type="GO" id="GO:0005829">
    <property type="term" value="C:cytosol"/>
    <property type="evidence" value="ECO:0007669"/>
    <property type="project" value="TreeGrafter"/>
</dbReference>
<gene>
    <name evidence="3" type="ORF">CYLTODRAFT_371644</name>
</gene>
<dbReference type="Gene3D" id="3.40.50.1000">
    <property type="entry name" value="HAD superfamily/HAD-like"/>
    <property type="match status" value="1"/>
</dbReference>
<evidence type="ECO:0000256" key="2">
    <source>
        <dbReference type="SAM" id="MobiDB-lite"/>
    </source>
</evidence>
<name>A0A0D7BIK1_9AGAR</name>
<organism evidence="3 4">
    <name type="scientific">Cylindrobasidium torrendii FP15055 ss-10</name>
    <dbReference type="NCBI Taxonomy" id="1314674"/>
    <lineage>
        <taxon>Eukaryota</taxon>
        <taxon>Fungi</taxon>
        <taxon>Dikarya</taxon>
        <taxon>Basidiomycota</taxon>
        <taxon>Agaricomycotina</taxon>
        <taxon>Agaricomycetes</taxon>
        <taxon>Agaricomycetidae</taxon>
        <taxon>Agaricales</taxon>
        <taxon>Marasmiineae</taxon>
        <taxon>Physalacriaceae</taxon>
        <taxon>Cylindrobasidium</taxon>
    </lineage>
</organism>
<feature type="region of interest" description="Disordered" evidence="2">
    <location>
        <begin position="23"/>
        <end position="63"/>
    </location>
</feature>
<reference evidence="3 4" key="1">
    <citation type="journal article" date="2015" name="Fungal Genet. Biol.">
        <title>Evolution of novel wood decay mechanisms in Agaricales revealed by the genome sequences of Fistulina hepatica and Cylindrobasidium torrendii.</title>
        <authorList>
            <person name="Floudas D."/>
            <person name="Held B.W."/>
            <person name="Riley R."/>
            <person name="Nagy L.G."/>
            <person name="Koehler G."/>
            <person name="Ransdell A.S."/>
            <person name="Younus H."/>
            <person name="Chow J."/>
            <person name="Chiniquy J."/>
            <person name="Lipzen A."/>
            <person name="Tritt A."/>
            <person name="Sun H."/>
            <person name="Haridas S."/>
            <person name="LaButti K."/>
            <person name="Ohm R.A."/>
            <person name="Kues U."/>
            <person name="Blanchette R.A."/>
            <person name="Grigoriev I.V."/>
            <person name="Minto R.E."/>
            <person name="Hibbett D.S."/>
        </authorList>
    </citation>
    <scope>NUCLEOTIDE SEQUENCE [LARGE SCALE GENOMIC DNA]</scope>
    <source>
        <strain evidence="3 4">FP15055 ss-10</strain>
    </source>
</reference>
<dbReference type="PANTHER" id="PTHR10788:SF15">
    <property type="entry name" value="TREHALOSE SYNTHASE COMPLEX REGULATORY SUBUNIT TPS3-RELATED"/>
    <property type="match status" value="1"/>
</dbReference>
<dbReference type="SUPFAM" id="SSF53756">
    <property type="entry name" value="UDP-Glycosyltransferase/glycogen phosphorylase"/>
    <property type="match status" value="1"/>
</dbReference>
<dbReference type="AlphaFoldDB" id="A0A0D7BIK1"/>
<proteinExistence type="inferred from homology"/>
<evidence type="ECO:0000256" key="1">
    <source>
        <dbReference type="ARBA" id="ARBA00005409"/>
    </source>
</evidence>
<dbReference type="InterPro" id="IPR003337">
    <property type="entry name" value="Trehalose_PPase"/>
</dbReference>
<sequence length="968" mass="107327">MSSSSSLRSRRVIVASLFLPNTVTLNDDGGSGNPTPDAISSPFPTPRKASMNTGTSTPGRDISMPEILRRLHDKTVDNPSLPKSIVDDLKDRATRKALGPNAMATINEALNPFSKAGSLPQTPPQKPSKHPSEDDTAQPPLTYRTPSVRRPKHTLSRSRSRRSFSSVAASELHVEANGHANGGLKNAIDSVSLNASRPMLKKKLWVGTLGVDTDSWSSNVRQGVHARLRDGYQSEIVWTPDDVLEKAYDEFCHQVLWPALHYAVPDAPKTKMFYESASFKHYVEVNQKFAEAIRNVWHEGDVVWVNDYHLMLLPQMLRQAGITGPIGFFMHVAFPSSEIFRCLSVREQLLRGVLGADLVGFQTASFARHFRQTCSRILAVEALPRGVQMPPEEGAATGDEESGHFVDVGVYPMGIDVGLFRERKRDPEVAEWLQVLKQRYAGMKIVVGRDKLDDIQGVKQKIQAFGTFLEQHPEYQGKVVLIQIAIPSNSAHTSATPAISSLTDKILADVSSINSRFSTLTYHPILFLPTSDVSFSQYVALLSCADAFIVTSLREGMALRTHEFVVSQEDKEPGKEGTLILSEFTGSWSFHGFRSCVGINPWDRVGTARGLFEALDESGADTPEKKQALMETRHRRWEELLGWVEEQSAQKFVSGFLSRCLRAWEEHQRGSGDRGNVELLDKTRVQRVAVQLRHCEKRLIVVDLEGSLWNRALKTQGSEMDVDNEDLAAAMNTLKQLSQDKKNEVWVLSGLKVKGALSKLAEEAPEVGIVAENGCFLKTRDTKGKPGTWINMVGSLNMDWKPMCIEMLNYFTERTPGSYVEEREASVVWRFWNGDAQDNCADRQWARRQAAEAQNHIFDSLGERYGLRIIPGSNSFLVLPSNISRSTAVGAILHPGGPGNAPVTGRTDFDSTGTWDFILAVSGDEKLLTRLNELDNAETCSTSGKGTDAKWRVERASALELLKVFVGV</sequence>
<dbReference type="EMBL" id="KN880474">
    <property type="protein sequence ID" value="KIY70060.1"/>
    <property type="molecule type" value="Genomic_DNA"/>
</dbReference>
<evidence type="ECO:0000313" key="3">
    <source>
        <dbReference type="EMBL" id="KIY70060.1"/>
    </source>
</evidence>
<dbReference type="GO" id="GO:0005946">
    <property type="term" value="C:alpha,alpha-trehalose-phosphate synthase complex (UDP-forming)"/>
    <property type="evidence" value="ECO:0007669"/>
    <property type="project" value="TreeGrafter"/>
</dbReference>
<dbReference type="GO" id="GO:0004805">
    <property type="term" value="F:trehalose-phosphatase activity"/>
    <property type="evidence" value="ECO:0007669"/>
    <property type="project" value="TreeGrafter"/>
</dbReference>
<dbReference type="SUPFAM" id="SSF56784">
    <property type="entry name" value="HAD-like"/>
    <property type="match status" value="1"/>
</dbReference>
<dbReference type="InterPro" id="IPR036412">
    <property type="entry name" value="HAD-like_sf"/>
</dbReference>
<keyword evidence="3" id="KW-0808">Transferase</keyword>